<protein>
    <submittedName>
        <fullName evidence="1">Uncharacterized protein</fullName>
    </submittedName>
</protein>
<proteinExistence type="predicted"/>
<dbReference type="AlphaFoldDB" id="J9GPJ3"/>
<accession>J9GPJ3</accession>
<dbReference type="Pfam" id="PF11013">
    <property type="entry name" value="DUF2851"/>
    <property type="match status" value="1"/>
</dbReference>
<gene>
    <name evidence="1" type="ORF">EVA_01762</name>
</gene>
<reference evidence="1" key="1">
    <citation type="journal article" date="2012" name="PLoS ONE">
        <title>Gene sets for utilization of primary and secondary nutrition supplies in the distal gut of endangered iberian lynx.</title>
        <authorList>
            <person name="Alcaide M."/>
            <person name="Messina E."/>
            <person name="Richter M."/>
            <person name="Bargiela R."/>
            <person name="Peplies J."/>
            <person name="Huws S.A."/>
            <person name="Newbold C.J."/>
            <person name="Golyshin P.N."/>
            <person name="Simon M.A."/>
            <person name="Lopez G."/>
            <person name="Yakimov M.M."/>
            <person name="Ferrer M."/>
        </authorList>
    </citation>
    <scope>NUCLEOTIDE SEQUENCE</scope>
</reference>
<dbReference type="PROSITE" id="PS51257">
    <property type="entry name" value="PROKAR_LIPOPROTEIN"/>
    <property type="match status" value="1"/>
</dbReference>
<dbReference type="InterPro" id="IPR021272">
    <property type="entry name" value="DUF2851"/>
</dbReference>
<evidence type="ECO:0000313" key="1">
    <source>
        <dbReference type="EMBL" id="EJX10127.1"/>
    </source>
</evidence>
<comment type="caution">
    <text evidence="1">The sequence shown here is derived from an EMBL/GenBank/DDBJ whole genome shotgun (WGS) entry which is preliminary data.</text>
</comment>
<sequence length="507" mass="58854">MLYGRGMPRPKAAVSFFRRNSFLYQWVAACRYHIFSSLSQSPSQLYTPKKCSTFGGLNQSQQNMEFLLHYVWKHHLYPSAHFVSDRGEAIEVIDVGVHNLLHAGPDFFNAKFRLAGMVWAGNVELHLKSSDWYRHHHDQDPAYNNVVLHVVAEVDGDVRTQDGKSIPQIVVPIPPQLRANYEELIAEETYPPCYRIIPDVPSLIVHQWMSRLTIERIEAKTARIQRYLDQTGGDWERAFFITLARNFGFGTNADAFEQWALTIEPSQVGKHRDNPFQVEAFFMGQAGLLETDAWKEEQQDDYFKRLRAEYAFLKNKFDLKPVDRKIWKFGRMRPQNFPTVRLSQLTQLYVERRVDLSRLLETTDAKALRALFRVRATPYWQTHYAFGEVHEPTDKVLQTASLNLLLINSVVPLFFAYGRSRKDEVLAECALQLLENLPAERNYITRCWERAGIRVSHAADSQALIQLRQHYCDRKDCLRCRFGSEYLRRKGQTGEVGEESMVVSLND</sequence>
<dbReference type="EMBL" id="AMCI01000247">
    <property type="protein sequence ID" value="EJX10127.1"/>
    <property type="molecule type" value="Genomic_DNA"/>
</dbReference>
<organism evidence="1">
    <name type="scientific">gut metagenome</name>
    <dbReference type="NCBI Taxonomy" id="749906"/>
    <lineage>
        <taxon>unclassified sequences</taxon>
        <taxon>metagenomes</taxon>
        <taxon>organismal metagenomes</taxon>
    </lineage>
</organism>
<name>J9GPJ3_9ZZZZ</name>